<evidence type="ECO:0000313" key="2">
    <source>
        <dbReference type="Proteomes" id="UP000324222"/>
    </source>
</evidence>
<sequence>MTTGTQITEDRSSNDNNNTTIVINVPDLRGVGQGAEEHHLSHLGGLAVPGSAFHVSQAPQGRRGVAVARGLVVTRGQHEARACVGERGSHAEAGSQEPWGGCRAINRRMENCGVVGSFM</sequence>
<dbReference type="EMBL" id="VSRR010040607">
    <property type="protein sequence ID" value="MPC75213.1"/>
    <property type="molecule type" value="Genomic_DNA"/>
</dbReference>
<gene>
    <name evidence="1" type="ORF">E2C01_069596</name>
</gene>
<organism evidence="1 2">
    <name type="scientific">Portunus trituberculatus</name>
    <name type="common">Swimming crab</name>
    <name type="synonym">Neptunus trituberculatus</name>
    <dbReference type="NCBI Taxonomy" id="210409"/>
    <lineage>
        <taxon>Eukaryota</taxon>
        <taxon>Metazoa</taxon>
        <taxon>Ecdysozoa</taxon>
        <taxon>Arthropoda</taxon>
        <taxon>Crustacea</taxon>
        <taxon>Multicrustacea</taxon>
        <taxon>Malacostraca</taxon>
        <taxon>Eumalacostraca</taxon>
        <taxon>Eucarida</taxon>
        <taxon>Decapoda</taxon>
        <taxon>Pleocyemata</taxon>
        <taxon>Brachyura</taxon>
        <taxon>Eubrachyura</taxon>
        <taxon>Portunoidea</taxon>
        <taxon>Portunidae</taxon>
        <taxon>Portuninae</taxon>
        <taxon>Portunus</taxon>
    </lineage>
</organism>
<name>A0A5B7HYZ4_PORTR</name>
<accession>A0A5B7HYZ4</accession>
<protein>
    <submittedName>
        <fullName evidence="1">Uncharacterized protein</fullName>
    </submittedName>
</protein>
<keyword evidence="2" id="KW-1185">Reference proteome</keyword>
<dbReference type="AlphaFoldDB" id="A0A5B7HYZ4"/>
<reference evidence="1 2" key="1">
    <citation type="submission" date="2019-05" db="EMBL/GenBank/DDBJ databases">
        <title>Another draft genome of Portunus trituberculatus and its Hox gene families provides insights of decapod evolution.</title>
        <authorList>
            <person name="Jeong J.-H."/>
            <person name="Song I."/>
            <person name="Kim S."/>
            <person name="Choi T."/>
            <person name="Kim D."/>
            <person name="Ryu S."/>
            <person name="Kim W."/>
        </authorList>
    </citation>
    <scope>NUCLEOTIDE SEQUENCE [LARGE SCALE GENOMIC DNA]</scope>
    <source>
        <tissue evidence="1">Muscle</tissue>
    </source>
</reference>
<evidence type="ECO:0000313" key="1">
    <source>
        <dbReference type="EMBL" id="MPC75213.1"/>
    </source>
</evidence>
<comment type="caution">
    <text evidence="1">The sequence shown here is derived from an EMBL/GenBank/DDBJ whole genome shotgun (WGS) entry which is preliminary data.</text>
</comment>
<proteinExistence type="predicted"/>
<dbReference type="Proteomes" id="UP000324222">
    <property type="component" value="Unassembled WGS sequence"/>
</dbReference>